<accession>A0A367EJZ5</accession>
<feature type="domain" description="DNA primase/polymerase bifunctional N-terminal" evidence="1">
    <location>
        <begin position="36"/>
        <end position="218"/>
    </location>
</feature>
<dbReference type="Pfam" id="PF09250">
    <property type="entry name" value="Prim-Pol"/>
    <property type="match status" value="1"/>
</dbReference>
<reference evidence="2 3" key="1">
    <citation type="submission" date="2018-06" db="EMBL/GenBank/DDBJ databases">
        <title>Streptomyces reniochalinae sp. nov. and Streptomyces diacarnus sp. nov. from marine sponges.</title>
        <authorList>
            <person name="Li L."/>
        </authorList>
    </citation>
    <scope>NUCLEOTIDE SEQUENCE [LARGE SCALE GENOMIC DNA]</scope>
    <source>
        <strain evidence="2 3">LHW50302</strain>
    </source>
</reference>
<evidence type="ECO:0000313" key="2">
    <source>
        <dbReference type="EMBL" id="RCG18438.1"/>
    </source>
</evidence>
<organism evidence="2 3">
    <name type="scientific">Streptomyces reniochalinae</name>
    <dbReference type="NCBI Taxonomy" id="2250578"/>
    <lineage>
        <taxon>Bacteria</taxon>
        <taxon>Bacillati</taxon>
        <taxon>Actinomycetota</taxon>
        <taxon>Actinomycetes</taxon>
        <taxon>Kitasatosporales</taxon>
        <taxon>Streptomycetaceae</taxon>
        <taxon>Streptomyces</taxon>
    </lineage>
</organism>
<dbReference type="OrthoDB" id="3852216at2"/>
<dbReference type="AlphaFoldDB" id="A0A367EJZ5"/>
<protein>
    <submittedName>
        <fullName evidence="2">DNA primase</fullName>
    </submittedName>
</protein>
<dbReference type="SMART" id="SM00943">
    <property type="entry name" value="Prim-Pol"/>
    <property type="match status" value="1"/>
</dbReference>
<gene>
    <name evidence="2" type="ORF">DQ392_13930</name>
</gene>
<evidence type="ECO:0000259" key="1">
    <source>
        <dbReference type="SMART" id="SM00943"/>
    </source>
</evidence>
<sequence>MGFTIGAIGGLSGIREIRELRPGARRRERAQVCTTVAEYTSLWGWDVVPGARAARSGGRVTCSCGAAACPAPGDHPLDATLEVPAGATLDEATRAWSQVPGAATLLPTGRSFDVLEVGLDAGRCALVRLERMGVPLGPVAVTPHGRAWFLVAPGAAAELPDLLYRTGWDDADLDLRGRGEGEHITAPPSDLAAHGPVGWLRPPTLETAGRPPQARLLLGTLAYVCHRSAIVRPRTAGGGPAAR</sequence>
<dbReference type="RefSeq" id="WP_114015911.1">
    <property type="nucleotide sequence ID" value="NZ_QOIM01000033.1"/>
</dbReference>
<name>A0A367EJZ5_9ACTN</name>
<dbReference type="Proteomes" id="UP000253507">
    <property type="component" value="Unassembled WGS sequence"/>
</dbReference>
<comment type="caution">
    <text evidence="2">The sequence shown here is derived from an EMBL/GenBank/DDBJ whole genome shotgun (WGS) entry which is preliminary data.</text>
</comment>
<keyword evidence="3" id="KW-1185">Reference proteome</keyword>
<evidence type="ECO:0000313" key="3">
    <source>
        <dbReference type="Proteomes" id="UP000253507"/>
    </source>
</evidence>
<dbReference type="EMBL" id="QOIM01000033">
    <property type="protein sequence ID" value="RCG18438.1"/>
    <property type="molecule type" value="Genomic_DNA"/>
</dbReference>
<proteinExistence type="predicted"/>
<dbReference type="InterPro" id="IPR015330">
    <property type="entry name" value="DNA_primase/pol_bifunc_N"/>
</dbReference>